<dbReference type="PROSITE" id="PS50190">
    <property type="entry name" value="SEC7"/>
    <property type="match status" value="1"/>
</dbReference>
<dbReference type="SUPFAM" id="SSF48425">
    <property type="entry name" value="Sec7 domain"/>
    <property type="match status" value="1"/>
</dbReference>
<dbReference type="PANTHER" id="PTHR10663:SF338">
    <property type="entry name" value="PH AND SEC7 DOMAIN-CONTAINING PROTEIN 4"/>
    <property type="match status" value="1"/>
</dbReference>
<name>A0A670J3D8_PODMU</name>
<feature type="domain" description="SEC7" evidence="3">
    <location>
        <begin position="49"/>
        <end position="206"/>
    </location>
</feature>
<dbReference type="Pfam" id="PF01369">
    <property type="entry name" value="Sec7"/>
    <property type="match status" value="1"/>
</dbReference>
<feature type="compositionally biased region" description="Low complexity" evidence="1">
    <location>
        <begin position="259"/>
        <end position="275"/>
    </location>
</feature>
<dbReference type="GeneTree" id="ENSGT00940000161976"/>
<accession>A0A670J3D8</accession>
<feature type="compositionally biased region" description="Basic and acidic residues" evidence="1">
    <location>
        <begin position="311"/>
        <end position="320"/>
    </location>
</feature>
<dbReference type="CDD" id="cd00171">
    <property type="entry name" value="Sec7"/>
    <property type="match status" value="1"/>
</dbReference>
<dbReference type="GO" id="GO:0032012">
    <property type="term" value="P:regulation of ARF protein signal transduction"/>
    <property type="evidence" value="ECO:0007669"/>
    <property type="project" value="InterPro"/>
</dbReference>
<dbReference type="InterPro" id="IPR000904">
    <property type="entry name" value="Sec7_dom"/>
</dbReference>
<evidence type="ECO:0000256" key="2">
    <source>
        <dbReference type="SAM" id="SignalP"/>
    </source>
</evidence>
<proteinExistence type="predicted"/>
<dbReference type="InterPro" id="IPR035999">
    <property type="entry name" value="Sec7_dom_sf"/>
</dbReference>
<dbReference type="GO" id="GO:0005085">
    <property type="term" value="F:guanyl-nucleotide exchange factor activity"/>
    <property type="evidence" value="ECO:0007669"/>
    <property type="project" value="InterPro"/>
</dbReference>
<dbReference type="AlphaFoldDB" id="A0A670J3D8"/>
<feature type="chain" id="PRO_5025347719" description="SEC7 domain-containing protein" evidence="2">
    <location>
        <begin position="26"/>
        <end position="320"/>
    </location>
</feature>
<evidence type="ECO:0000256" key="1">
    <source>
        <dbReference type="SAM" id="MobiDB-lite"/>
    </source>
</evidence>
<reference evidence="4" key="2">
    <citation type="submission" date="2025-08" db="UniProtKB">
        <authorList>
            <consortium name="Ensembl"/>
        </authorList>
    </citation>
    <scope>IDENTIFICATION</scope>
</reference>
<evidence type="ECO:0000313" key="5">
    <source>
        <dbReference type="Proteomes" id="UP000472272"/>
    </source>
</evidence>
<protein>
    <recommendedName>
        <fullName evidence="3">SEC7 domain-containing protein</fullName>
    </recommendedName>
</protein>
<dbReference type="SMART" id="SM00222">
    <property type="entry name" value="Sec7"/>
    <property type="match status" value="1"/>
</dbReference>
<dbReference type="PANTHER" id="PTHR10663">
    <property type="entry name" value="GUANYL-NUCLEOTIDE EXCHANGE FACTOR"/>
    <property type="match status" value="1"/>
</dbReference>
<reference evidence="4" key="3">
    <citation type="submission" date="2025-09" db="UniProtKB">
        <authorList>
            <consortium name="Ensembl"/>
        </authorList>
    </citation>
    <scope>IDENTIFICATION</scope>
</reference>
<keyword evidence="5" id="KW-1185">Reference proteome</keyword>
<feature type="signal peptide" evidence="2">
    <location>
        <begin position="1"/>
        <end position="25"/>
    </location>
</feature>
<feature type="region of interest" description="Disordered" evidence="1">
    <location>
        <begin position="25"/>
        <end position="61"/>
    </location>
</feature>
<evidence type="ECO:0000259" key="3">
    <source>
        <dbReference type="PROSITE" id="PS50190"/>
    </source>
</evidence>
<organism evidence="4 5">
    <name type="scientific">Podarcis muralis</name>
    <name type="common">Wall lizard</name>
    <name type="synonym">Lacerta muralis</name>
    <dbReference type="NCBI Taxonomy" id="64176"/>
    <lineage>
        <taxon>Eukaryota</taxon>
        <taxon>Metazoa</taxon>
        <taxon>Chordata</taxon>
        <taxon>Craniata</taxon>
        <taxon>Vertebrata</taxon>
        <taxon>Euteleostomi</taxon>
        <taxon>Lepidosauria</taxon>
        <taxon>Squamata</taxon>
        <taxon>Bifurcata</taxon>
        <taxon>Unidentata</taxon>
        <taxon>Episquamata</taxon>
        <taxon>Laterata</taxon>
        <taxon>Lacertibaenia</taxon>
        <taxon>Lacertidae</taxon>
        <taxon>Podarcis</taxon>
    </lineage>
</organism>
<dbReference type="Ensembl" id="ENSPMRT00000020186.1">
    <property type="protein sequence ID" value="ENSPMRP00000019008.1"/>
    <property type="gene ID" value="ENSPMRG00000012417.1"/>
</dbReference>
<evidence type="ECO:0000313" key="4">
    <source>
        <dbReference type="Ensembl" id="ENSPMRP00000019008.1"/>
    </source>
</evidence>
<sequence length="320" mass="35133">MCDLNILLLPSCCVVIIAFLSCSRPEEPPSGKGTDSGGETPPAKEEQAEPNGILHANGSAPPADQAAAARLAARLYHLDGFKRSQVASFLRKNNDFSRLVREAYLSFFQFSGQTLDQALRSFLKAFVLTGETQERERILRHFSERYHSCNPEVCFSPDAVHTLTCAIMLLNTDLHGQNIGRSMTCQAFLTNLDGLNDGKNFPKEQLKVQRRGSPFPLSWGGGETGGLAWLGSVRELPSAQRREMEGQLCYREPPKILRSSSSSGEEESPTSSGEEVQGPGNARESLNTEPEQTREVGSTPLPAPILRSSLWRREGQKGWG</sequence>
<reference evidence="4 5" key="1">
    <citation type="journal article" date="2019" name="Proc. Natl. Acad. Sci. U.S.A.">
        <title>Regulatory changes in pterin and carotenoid genes underlie balanced color polymorphisms in the wall lizard.</title>
        <authorList>
            <person name="Andrade P."/>
            <person name="Pinho C."/>
            <person name="Perez I de Lanuza G."/>
            <person name="Afonso S."/>
            <person name="Brejcha J."/>
            <person name="Rubin C.J."/>
            <person name="Wallerman O."/>
            <person name="Pereira P."/>
            <person name="Sabatino S.J."/>
            <person name="Bellati A."/>
            <person name="Pellitteri-Rosa D."/>
            <person name="Bosakova Z."/>
            <person name="Bunikis I."/>
            <person name="Carretero M.A."/>
            <person name="Feiner N."/>
            <person name="Marsik P."/>
            <person name="Pauperio F."/>
            <person name="Salvi D."/>
            <person name="Soler L."/>
            <person name="While G.M."/>
            <person name="Uller T."/>
            <person name="Font E."/>
            <person name="Andersson L."/>
            <person name="Carneiro M."/>
        </authorList>
    </citation>
    <scope>NUCLEOTIDE SEQUENCE</scope>
</reference>
<dbReference type="Gene3D" id="1.10.1000.11">
    <property type="entry name" value="Arf Nucleotide-binding Site Opener,domain 2"/>
    <property type="match status" value="1"/>
</dbReference>
<dbReference type="InterPro" id="IPR023394">
    <property type="entry name" value="Sec7_C_sf"/>
</dbReference>
<dbReference type="GO" id="GO:0032587">
    <property type="term" value="C:ruffle membrane"/>
    <property type="evidence" value="ECO:0007669"/>
    <property type="project" value="TreeGrafter"/>
</dbReference>
<dbReference type="Proteomes" id="UP000472272">
    <property type="component" value="Chromosome 8"/>
</dbReference>
<feature type="region of interest" description="Disordered" evidence="1">
    <location>
        <begin position="243"/>
        <end position="320"/>
    </location>
</feature>
<keyword evidence="2" id="KW-0732">Signal</keyword>